<accession>A0A090QLE0</accession>
<keyword evidence="2" id="KW-1185">Reference proteome</keyword>
<name>A0A090QLE0_9FLAO</name>
<dbReference type="AlphaFoldDB" id="A0A090QLE0"/>
<comment type="caution">
    <text evidence="1">The sequence shown here is derived from an EMBL/GenBank/DDBJ whole genome shotgun (WGS) entry which is preliminary data.</text>
</comment>
<sequence>MKQLLITLLFLSVTHALWSQETERKSTSILFDPPVENRWELGATARTLLSYQTYQNTRYKYDDKFLGLGLGIYADYKVNNVWSLRWEAGVDANLGLTPYLSFQTHHRFAIDGAFMQVQVHYSIQMHKLLSSAIDMVV</sequence>
<protein>
    <submittedName>
        <fullName evidence="1">Uncharacterized protein</fullName>
    </submittedName>
</protein>
<dbReference type="EMBL" id="BBML01000002">
    <property type="protein sequence ID" value="GAK96336.1"/>
    <property type="molecule type" value="Genomic_DNA"/>
</dbReference>
<evidence type="ECO:0000313" key="2">
    <source>
        <dbReference type="Proteomes" id="UP000029221"/>
    </source>
</evidence>
<proteinExistence type="predicted"/>
<dbReference type="RefSeq" id="WP_042277585.1">
    <property type="nucleotide sequence ID" value="NZ_BBML01000002.1"/>
</dbReference>
<dbReference type="Proteomes" id="UP000029221">
    <property type="component" value="Unassembled WGS sequence"/>
</dbReference>
<organism evidence="1 2">
    <name type="scientific">Nonlabens tegetincola</name>
    <dbReference type="NCBI Taxonomy" id="323273"/>
    <lineage>
        <taxon>Bacteria</taxon>
        <taxon>Pseudomonadati</taxon>
        <taxon>Bacteroidota</taxon>
        <taxon>Flavobacteriia</taxon>
        <taxon>Flavobacteriales</taxon>
        <taxon>Flavobacteriaceae</taxon>
        <taxon>Nonlabens</taxon>
    </lineage>
</organism>
<gene>
    <name evidence="1" type="ORF">JCM19294_1849</name>
</gene>
<dbReference type="eggNOG" id="COG3637">
    <property type="taxonomic scope" value="Bacteria"/>
</dbReference>
<reference evidence="1" key="1">
    <citation type="journal article" date="2014" name="Genome Announc.">
        <title>Draft Genome Sequences of Marine Flavobacterium Nonlabens Strains NR17, NR24, NR27, NR32, NR33, and Ara13.</title>
        <authorList>
            <person name="Nakanishi M."/>
            <person name="Meirelles P."/>
            <person name="Suzuki R."/>
            <person name="Takatani N."/>
            <person name="Mino S."/>
            <person name="Suda W."/>
            <person name="Oshima K."/>
            <person name="Hattori M."/>
            <person name="Ohkuma M."/>
            <person name="Hosokawa M."/>
            <person name="Miyashita K."/>
            <person name="Thompson F.L."/>
            <person name="Niwa A."/>
            <person name="Sawabe T."/>
            <person name="Sawabe T."/>
        </authorList>
    </citation>
    <scope>NUCLEOTIDE SEQUENCE [LARGE SCALE GENOMIC DNA]</scope>
    <source>
        <strain evidence="1">JCM 19294</strain>
    </source>
</reference>
<evidence type="ECO:0000313" key="1">
    <source>
        <dbReference type="EMBL" id="GAK96336.1"/>
    </source>
</evidence>